<reference evidence="2 3" key="1">
    <citation type="submission" date="2019-06" db="EMBL/GenBank/DDBJ databases">
        <title>Spirosoma utsteinense sp. nov. isolated from Antarctic ice-free soils.</title>
        <authorList>
            <person name="Tahon G."/>
        </authorList>
    </citation>
    <scope>NUCLEOTIDE SEQUENCE [LARGE SCALE GENOMIC DNA]</scope>
    <source>
        <strain evidence="2 3">LMG 31447</strain>
    </source>
</reference>
<feature type="transmembrane region" description="Helical" evidence="1">
    <location>
        <begin position="61"/>
        <end position="79"/>
    </location>
</feature>
<keyword evidence="1" id="KW-1133">Transmembrane helix</keyword>
<gene>
    <name evidence="2" type="ORF">FH603_4402</name>
</gene>
<organism evidence="2 3">
    <name type="scientific">Spirosoma utsteinense</name>
    <dbReference type="NCBI Taxonomy" id="2585773"/>
    <lineage>
        <taxon>Bacteria</taxon>
        <taxon>Pseudomonadati</taxon>
        <taxon>Bacteroidota</taxon>
        <taxon>Cytophagia</taxon>
        <taxon>Cytophagales</taxon>
        <taxon>Cytophagaceae</taxon>
        <taxon>Spirosoma</taxon>
    </lineage>
</organism>
<feature type="transmembrane region" description="Helical" evidence="1">
    <location>
        <begin position="12"/>
        <end position="29"/>
    </location>
</feature>
<name>A0ABR6WC72_9BACT</name>
<evidence type="ECO:0000313" key="3">
    <source>
        <dbReference type="Proteomes" id="UP000700732"/>
    </source>
</evidence>
<proteinExistence type="predicted"/>
<evidence type="ECO:0000313" key="2">
    <source>
        <dbReference type="EMBL" id="MBC3793879.1"/>
    </source>
</evidence>
<keyword evidence="1" id="KW-0472">Membrane</keyword>
<keyword evidence="1" id="KW-0812">Transmembrane</keyword>
<accession>A0ABR6WC72</accession>
<evidence type="ECO:0000256" key="1">
    <source>
        <dbReference type="SAM" id="Phobius"/>
    </source>
</evidence>
<dbReference type="EMBL" id="VFIA01000033">
    <property type="protein sequence ID" value="MBC3793879.1"/>
    <property type="molecule type" value="Genomic_DNA"/>
</dbReference>
<keyword evidence="3" id="KW-1185">Reference proteome</keyword>
<dbReference type="Proteomes" id="UP000700732">
    <property type="component" value="Unassembled WGS sequence"/>
</dbReference>
<comment type="caution">
    <text evidence="2">The sequence shown here is derived from an EMBL/GenBank/DDBJ whole genome shotgun (WGS) entry which is preliminary data.</text>
</comment>
<sequence>MRKGSRIGQALVYSWRFTLLFPTIVTHIGPVAEGWLLPTGSAAYVFVGSWLFHRLVLIEELIFLPVIGCSIPVQSWFLARSQANMDCLDYILNGKEIPFFTGWWRNGRTYP</sequence>
<protein>
    <submittedName>
        <fullName evidence="2">Uncharacterized protein</fullName>
    </submittedName>
</protein>